<reference evidence="1" key="1">
    <citation type="submission" date="2023-04" db="EMBL/GenBank/DDBJ databases">
        <title>Draft Genome sequencing of Naganishia species isolated from polar environments using Oxford Nanopore Technology.</title>
        <authorList>
            <person name="Leo P."/>
            <person name="Venkateswaran K."/>
        </authorList>
    </citation>
    <scope>NUCLEOTIDE SEQUENCE</scope>
    <source>
        <strain evidence="1">MNA-CCFEE 5423</strain>
    </source>
</reference>
<protein>
    <submittedName>
        <fullName evidence="1">Uncharacterized protein</fullName>
    </submittedName>
</protein>
<dbReference type="EMBL" id="JASBWT010000011">
    <property type="protein sequence ID" value="KAJ9100615.1"/>
    <property type="molecule type" value="Genomic_DNA"/>
</dbReference>
<comment type="caution">
    <text evidence="1">The sequence shown here is derived from an EMBL/GenBank/DDBJ whole genome shotgun (WGS) entry which is preliminary data.</text>
</comment>
<dbReference type="Proteomes" id="UP001227268">
    <property type="component" value="Unassembled WGS sequence"/>
</dbReference>
<evidence type="ECO:0000313" key="2">
    <source>
        <dbReference type="Proteomes" id="UP001227268"/>
    </source>
</evidence>
<sequence length="417" mass="46403">MSTGPMRVYAVYAVSSVAVVEAGVAFRRYVYDPIKPLLQNMMTTVREHSPCLNDPMDDTDESDEEERLQPFSGRQPLTQQPTWICVNPTISLASRLQSDAKQEERLEREMSLMHISDDQLDQLIFDAAVIDHSNGIHPEEEMQENEARRDLGSTLGNDSIANVDTVMYQDSAITTSVDLSFLNEGSSGTFHQTRLPEDTFLRRRRPEHYVTNNVETSSLLSNDSQCTIVYVPSAIRELTPARNYAGSDQGLYPINAQGPQASDEDAWQSSTSSPELTDSSLVDVSSYDVSSFSESPVPGQERHIALPEALRQRFVHSSIGLDSARGSSPAFSASSWDVLSPPEDIVSMSTSPHSMDTSIVLEPYPPFDEYNRYTIRYMNMDNDQRPLSQMSNPAPSHSSDSSWTDGDTTSEDAYVEI</sequence>
<evidence type="ECO:0000313" key="1">
    <source>
        <dbReference type="EMBL" id="KAJ9100615.1"/>
    </source>
</evidence>
<accession>A0ACC2VMG9</accession>
<gene>
    <name evidence="1" type="ORF">QFC21_003659</name>
</gene>
<name>A0ACC2VMG9_9TREE</name>
<organism evidence="1 2">
    <name type="scientific">Naganishia friedmannii</name>
    <dbReference type="NCBI Taxonomy" id="89922"/>
    <lineage>
        <taxon>Eukaryota</taxon>
        <taxon>Fungi</taxon>
        <taxon>Dikarya</taxon>
        <taxon>Basidiomycota</taxon>
        <taxon>Agaricomycotina</taxon>
        <taxon>Tremellomycetes</taxon>
        <taxon>Filobasidiales</taxon>
        <taxon>Filobasidiaceae</taxon>
        <taxon>Naganishia</taxon>
    </lineage>
</organism>
<keyword evidence="2" id="KW-1185">Reference proteome</keyword>
<proteinExistence type="predicted"/>